<name>A0A179FMQ1_METCM</name>
<sequence>MSITSETNNPADGSVSPVSDQPDDHNTVPAVTEDEAAAFSPVATDPDAKVLAEDSEESSLAHVEDSNYNVSLNHASSSSSLEIISPRPSPHIPSKNFMSATVEDCFDDEDDDGQVQLNVADTPPSSFCVTTPPINEPPRSPAALEKKAEPLRWEDHMQEGKEASLPRHSGSPDITVPQNNHQRASLRRPSVMDYLISQDSAKNSATTSEASRPTSRRSAEGYAWSNLGHGVGQPRTNGQPNVFGLYQSDASKIQPNWNDQQPPFRFPDNPASLQGDYGTDLPSRGAFTQPYEHGIPPTPRSNASVPQNDLRSEQQPGNFYPEFTGRLETMAPSGYQLLAAKLSGDAGGQALAPIYRRFDSLNHRLLLYMQDEIADLERQLTTLEAKDTLKRSYPGGVLPASRRQDRWINGSLADQKTEVLGHIGYKLSQYNQVLASFRKVQDIPVPTWRDIHMYKTYLTTSKLIIDDETRFLDAANDLVSLAGPGQSVDDFNTMGDGPTPMPKPVEEPHFPAFFKDNTSSASPRPEQAMPQRPSDAIFVRLALSGMCIVFVPIMTFAVVPNFVSRMAIVLLVALSVGIMADQAGLLPDMQRHRLDYILYSGLYFGAMAVVAGAVK</sequence>
<keyword evidence="2" id="KW-0472">Membrane</keyword>
<dbReference type="STRING" id="1380566.A0A179FMQ1"/>
<feature type="region of interest" description="Disordered" evidence="1">
    <location>
        <begin position="119"/>
        <end position="219"/>
    </location>
</feature>
<dbReference type="PANTHER" id="PTHR34502">
    <property type="entry name" value="DUF6594 DOMAIN-CONTAINING PROTEIN-RELATED"/>
    <property type="match status" value="1"/>
</dbReference>
<feature type="compositionally biased region" description="Low complexity" evidence="1">
    <location>
        <begin position="76"/>
        <end position="86"/>
    </location>
</feature>
<feature type="compositionally biased region" description="Polar residues" evidence="1">
    <location>
        <begin position="66"/>
        <end position="75"/>
    </location>
</feature>
<feature type="region of interest" description="Disordered" evidence="1">
    <location>
        <begin position="293"/>
        <end position="312"/>
    </location>
</feature>
<evidence type="ECO:0000313" key="5">
    <source>
        <dbReference type="Proteomes" id="UP000078397"/>
    </source>
</evidence>
<protein>
    <recommendedName>
        <fullName evidence="3">DUF6594 domain-containing protein</fullName>
    </recommendedName>
</protein>
<dbReference type="AlphaFoldDB" id="A0A179FMQ1"/>
<feature type="compositionally biased region" description="Polar residues" evidence="1">
    <location>
        <begin position="300"/>
        <end position="312"/>
    </location>
</feature>
<dbReference type="GeneID" id="28850762"/>
<dbReference type="RefSeq" id="XP_018143528.1">
    <property type="nucleotide sequence ID" value="XM_018286768.1"/>
</dbReference>
<dbReference type="Proteomes" id="UP000078397">
    <property type="component" value="Unassembled WGS sequence"/>
</dbReference>
<organism evidence="4 5">
    <name type="scientific">Pochonia chlamydosporia 170</name>
    <dbReference type="NCBI Taxonomy" id="1380566"/>
    <lineage>
        <taxon>Eukaryota</taxon>
        <taxon>Fungi</taxon>
        <taxon>Dikarya</taxon>
        <taxon>Ascomycota</taxon>
        <taxon>Pezizomycotina</taxon>
        <taxon>Sordariomycetes</taxon>
        <taxon>Hypocreomycetidae</taxon>
        <taxon>Hypocreales</taxon>
        <taxon>Clavicipitaceae</taxon>
        <taxon>Pochonia</taxon>
    </lineage>
</organism>
<dbReference type="EMBL" id="LSBJ02000004">
    <property type="protein sequence ID" value="OAQ66441.1"/>
    <property type="molecule type" value="Genomic_DNA"/>
</dbReference>
<accession>A0A179FMQ1</accession>
<feature type="domain" description="DUF6594" evidence="3">
    <location>
        <begin position="335"/>
        <end position="579"/>
    </location>
</feature>
<keyword evidence="2" id="KW-0812">Transmembrane</keyword>
<dbReference type="KEGG" id="pchm:VFPPC_07991"/>
<feature type="region of interest" description="Disordered" evidence="1">
    <location>
        <begin position="1"/>
        <end position="96"/>
    </location>
</feature>
<feature type="compositionally biased region" description="Polar residues" evidence="1">
    <location>
        <begin position="1"/>
        <end position="19"/>
    </location>
</feature>
<feature type="transmembrane region" description="Helical" evidence="2">
    <location>
        <begin position="537"/>
        <end position="559"/>
    </location>
</feature>
<dbReference type="PANTHER" id="PTHR34502:SF6">
    <property type="entry name" value="DUF6594 DOMAIN-CONTAINING PROTEIN"/>
    <property type="match status" value="1"/>
</dbReference>
<proteinExistence type="predicted"/>
<reference evidence="4 5" key="1">
    <citation type="journal article" date="2016" name="PLoS Pathog.">
        <title>Biosynthesis of antibiotic leucinostatins in bio-control fungus Purpureocillium lilacinum and their inhibition on phytophthora revealed by genome mining.</title>
        <authorList>
            <person name="Wang G."/>
            <person name="Liu Z."/>
            <person name="Lin R."/>
            <person name="Li E."/>
            <person name="Mao Z."/>
            <person name="Ling J."/>
            <person name="Yang Y."/>
            <person name="Yin W.B."/>
            <person name="Xie B."/>
        </authorList>
    </citation>
    <scope>NUCLEOTIDE SEQUENCE [LARGE SCALE GENOMIC DNA]</scope>
    <source>
        <strain evidence="4">170</strain>
    </source>
</reference>
<evidence type="ECO:0000313" key="4">
    <source>
        <dbReference type="EMBL" id="OAQ66441.1"/>
    </source>
</evidence>
<dbReference type="OrthoDB" id="5416037at2759"/>
<evidence type="ECO:0000259" key="3">
    <source>
        <dbReference type="Pfam" id="PF20237"/>
    </source>
</evidence>
<feature type="compositionally biased region" description="Basic and acidic residues" evidence="1">
    <location>
        <begin position="144"/>
        <end position="165"/>
    </location>
</feature>
<gene>
    <name evidence="4" type="ORF">VFPPC_07991</name>
</gene>
<feature type="compositionally biased region" description="Polar residues" evidence="1">
    <location>
        <begin position="197"/>
        <end position="213"/>
    </location>
</feature>
<comment type="caution">
    <text evidence="4">The sequence shown here is derived from an EMBL/GenBank/DDBJ whole genome shotgun (WGS) entry which is preliminary data.</text>
</comment>
<feature type="transmembrane region" description="Helical" evidence="2">
    <location>
        <begin position="566"/>
        <end position="584"/>
    </location>
</feature>
<evidence type="ECO:0000256" key="1">
    <source>
        <dbReference type="SAM" id="MobiDB-lite"/>
    </source>
</evidence>
<feature type="transmembrane region" description="Helical" evidence="2">
    <location>
        <begin position="596"/>
        <end position="614"/>
    </location>
</feature>
<keyword evidence="2" id="KW-1133">Transmembrane helix</keyword>
<keyword evidence="5" id="KW-1185">Reference proteome</keyword>
<feature type="compositionally biased region" description="Polar residues" evidence="1">
    <location>
        <begin position="119"/>
        <end position="133"/>
    </location>
</feature>
<dbReference type="InterPro" id="IPR046529">
    <property type="entry name" value="DUF6594"/>
</dbReference>
<dbReference type="Pfam" id="PF20237">
    <property type="entry name" value="DUF6594"/>
    <property type="match status" value="1"/>
</dbReference>
<evidence type="ECO:0000256" key="2">
    <source>
        <dbReference type="SAM" id="Phobius"/>
    </source>
</evidence>